<evidence type="ECO:0000256" key="11">
    <source>
        <dbReference type="ARBA" id="ARBA00023315"/>
    </source>
</evidence>
<protein>
    <recommendedName>
        <fullName evidence="12">Carnitine O-palmitoyltransferase 2, mitochondrial</fullName>
        <ecNumber evidence="4">2.3.1.21</ecNumber>
    </recommendedName>
    <alternativeName>
        <fullName evidence="13">Carnitine palmitoyltransferase II</fullName>
    </alternativeName>
</protein>
<dbReference type="CTD" id="1376"/>
<evidence type="ECO:0000313" key="29">
    <source>
        <dbReference type="RefSeq" id="XP_020655321.2"/>
    </source>
</evidence>
<feature type="domain" description="Choline/carnitine acyltransferase" evidence="27">
    <location>
        <begin position="64"/>
        <end position="653"/>
    </location>
</feature>
<evidence type="ECO:0000256" key="5">
    <source>
        <dbReference type="ARBA" id="ARBA00022679"/>
    </source>
</evidence>
<evidence type="ECO:0000256" key="6">
    <source>
        <dbReference type="ARBA" id="ARBA00022792"/>
    </source>
</evidence>
<dbReference type="PANTHER" id="PTHR22589:SF51">
    <property type="entry name" value="CARNITINE O-PALMITOYLTRANSFERASE 2, MITOCHONDRIAL"/>
    <property type="match status" value="1"/>
</dbReference>
<keyword evidence="8" id="KW-0007">Acetylation</keyword>
<gene>
    <name evidence="29" type="primary">CPT2</name>
</gene>
<comment type="function">
    <text evidence="14">Involved in the intramitochondrial synthesis of acylcarnitines from accumulated acyl-CoA metabolites. Reconverts acylcarnitines back into the respective acyl-CoA esters that can then undergo beta-oxidation, an essential step for the mitochondrial uptake of long-chain fatty acids and their subsequent beta-oxidation in the mitochondrion. Active with medium (C8-C12) and long-chain (C14-C18) acyl-CoA esters.</text>
</comment>
<evidence type="ECO:0000256" key="1">
    <source>
        <dbReference type="ARBA" id="ARBA00004443"/>
    </source>
</evidence>
<evidence type="ECO:0000256" key="13">
    <source>
        <dbReference type="ARBA" id="ARBA00042919"/>
    </source>
</evidence>
<dbReference type="AlphaFoldDB" id="A0A6J0U3J2"/>
<dbReference type="RefSeq" id="XP_020655321.2">
    <property type="nucleotide sequence ID" value="XM_020799662.2"/>
</dbReference>
<evidence type="ECO:0000256" key="7">
    <source>
        <dbReference type="ARBA" id="ARBA00022946"/>
    </source>
</evidence>
<evidence type="ECO:0000256" key="17">
    <source>
        <dbReference type="ARBA" id="ARBA00047809"/>
    </source>
</evidence>
<feature type="active site" description="Proton acceptor" evidence="25">
    <location>
        <position position="384"/>
    </location>
</feature>
<comment type="catalytic activity">
    <reaction evidence="15">
        <text>(5Z)-tetradecenoyl-CoA + (R)-carnitine = O-(5Z)-tetradecenoyl-(R)-carnitine + CoA</text>
        <dbReference type="Rhea" id="RHEA:44852"/>
        <dbReference type="ChEBI" id="CHEBI:16347"/>
        <dbReference type="ChEBI" id="CHEBI:57287"/>
        <dbReference type="ChEBI" id="CHEBI:84649"/>
        <dbReference type="ChEBI" id="CHEBI:84650"/>
    </reaction>
</comment>
<evidence type="ECO:0000256" key="3">
    <source>
        <dbReference type="ARBA" id="ARBA00005232"/>
    </source>
</evidence>
<comment type="catalytic activity">
    <reaction evidence="16">
        <text>decanoyl-CoA + (R)-carnitine = O-decanoyl-(R)-carnitine + CoA</text>
        <dbReference type="Rhea" id="RHEA:44828"/>
        <dbReference type="ChEBI" id="CHEBI:16347"/>
        <dbReference type="ChEBI" id="CHEBI:28717"/>
        <dbReference type="ChEBI" id="CHEBI:57287"/>
        <dbReference type="ChEBI" id="CHEBI:61430"/>
    </reaction>
</comment>
<dbReference type="Pfam" id="PF00755">
    <property type="entry name" value="Carn_acyltransf"/>
    <property type="match status" value="1"/>
</dbReference>
<evidence type="ECO:0000256" key="16">
    <source>
        <dbReference type="ARBA" id="ARBA00047449"/>
    </source>
</evidence>
<dbReference type="PROSITE" id="PS00439">
    <property type="entry name" value="ACYLTRANSF_C_1"/>
    <property type="match status" value="1"/>
</dbReference>
<dbReference type="Gene3D" id="3.30.559.10">
    <property type="entry name" value="Chloramphenicol acetyltransferase-like domain"/>
    <property type="match status" value="1"/>
</dbReference>
<dbReference type="InParanoid" id="A0A6J0U3J2"/>
<proteinExistence type="inferred from homology"/>
<dbReference type="InterPro" id="IPR023213">
    <property type="entry name" value="CAT-like_dom_sf"/>
</dbReference>
<dbReference type="KEGG" id="pvt:110082263"/>
<evidence type="ECO:0000256" key="25">
    <source>
        <dbReference type="PIRSR" id="PIRSR600542-1"/>
    </source>
</evidence>
<organism evidence="28 29">
    <name type="scientific">Pogona vitticeps</name>
    <name type="common">central bearded dragon</name>
    <dbReference type="NCBI Taxonomy" id="103695"/>
    <lineage>
        <taxon>Eukaryota</taxon>
        <taxon>Metazoa</taxon>
        <taxon>Chordata</taxon>
        <taxon>Craniata</taxon>
        <taxon>Vertebrata</taxon>
        <taxon>Euteleostomi</taxon>
        <taxon>Lepidosauria</taxon>
        <taxon>Squamata</taxon>
        <taxon>Bifurcata</taxon>
        <taxon>Unidentata</taxon>
        <taxon>Episquamata</taxon>
        <taxon>Toxicofera</taxon>
        <taxon>Iguania</taxon>
        <taxon>Acrodonta</taxon>
        <taxon>Agamidae</taxon>
        <taxon>Amphibolurinae</taxon>
        <taxon>Pogona</taxon>
    </lineage>
</organism>
<evidence type="ECO:0000313" key="28">
    <source>
        <dbReference type="Proteomes" id="UP001652642"/>
    </source>
</evidence>
<evidence type="ECO:0000256" key="20">
    <source>
        <dbReference type="ARBA" id="ARBA00048758"/>
    </source>
</evidence>
<dbReference type="SUPFAM" id="SSF52777">
    <property type="entry name" value="CoA-dependent acyltransferases"/>
    <property type="match status" value="2"/>
</dbReference>
<comment type="catalytic activity">
    <reaction evidence="20">
        <text>(9Z)-tetradecenoyl-CoA + (R)-carnitine = O-(9Z)-tetradecenoyl-(R)-carnitine + CoA</text>
        <dbReference type="Rhea" id="RHEA:44848"/>
        <dbReference type="ChEBI" id="CHEBI:16347"/>
        <dbReference type="ChEBI" id="CHEBI:57287"/>
        <dbReference type="ChEBI" id="CHEBI:65060"/>
        <dbReference type="ChEBI" id="CHEBI:84647"/>
    </reaction>
</comment>
<evidence type="ECO:0000256" key="14">
    <source>
        <dbReference type="ARBA" id="ARBA00046213"/>
    </source>
</evidence>
<reference evidence="29" key="1">
    <citation type="submission" date="2025-08" db="UniProtKB">
        <authorList>
            <consortium name="RefSeq"/>
        </authorList>
    </citation>
    <scope>IDENTIFICATION</scope>
</reference>
<dbReference type="GO" id="GO:0005743">
    <property type="term" value="C:mitochondrial inner membrane"/>
    <property type="evidence" value="ECO:0007669"/>
    <property type="project" value="UniProtKB-SubCell"/>
</dbReference>
<evidence type="ECO:0000256" key="2">
    <source>
        <dbReference type="ARBA" id="ARBA00005189"/>
    </source>
</evidence>
<evidence type="ECO:0000256" key="4">
    <source>
        <dbReference type="ARBA" id="ARBA00013243"/>
    </source>
</evidence>
<comment type="catalytic activity">
    <reaction evidence="21">
        <text>eicosanoyl-CoA + (R)-carnitine = O-eicosanoyl-(R)-carnitine + CoA</text>
        <dbReference type="Rhea" id="RHEA:44844"/>
        <dbReference type="ChEBI" id="CHEBI:16347"/>
        <dbReference type="ChEBI" id="CHEBI:57287"/>
        <dbReference type="ChEBI" id="CHEBI:57380"/>
        <dbReference type="ChEBI" id="CHEBI:84645"/>
    </reaction>
</comment>
<accession>A0A6J0U3J2</accession>
<sequence>MATGALLVSASFSHVRGVVSVARLPPIPAGQRRGYSRDATAAPSQYLQRSLVPTMHYQKSLPRLPIPKLEDTIRRYLNAQKPLLNDDQFRNTEQLAINFRNGIGRELHEELVLKDKQNKHTSYISGPWFDMYLRAREPVVLNFNPFMVFNPDPKMEYNDQLIRATNMTVSALRFLKTLRAGILEPEVFHLNPAKSDTQAFKRFVRFVPSSLSWYCAYMMNAYPLDMSQYFRLFNSTRLPKHSKDELFTDESGRHLLVIRNGNLYIFDVIDKDGNIVKPSEIQAHLKFILSDNSPAPAFPIACLTSEDRDTWAILRQELLDNGNKDTLRKVDSAIFCLCLDDFPIKDLTHLSQTMLHSDGINRWYDKSFNLILTQDGTAAIHFEHSWGDGVAVLRFQNEVFKDSIESPAITPRSQPAAVDSATSVQKLSFHLNDALKEGITKAKQKFDATVKTLTLEAHHFGRGGKELLKKQKVSPDAIAQLAFQMAFLQQYGQTVASYESCSTAAFRHGRTETIRPASIYTKACSEAFVRKASKHSKAELQQMIAECSKYHGQLTKEAAMGQGFDRHLFGLQCLADLRGTPLPDFYQDQAYAQINHNIISTSTLSSPAVQMGGFGPVVPDGFGIAYAVHDNWIGLNVSSYPARDVHGFIQCVHKSLEDIFNVLEDKQVSH</sequence>
<dbReference type="Proteomes" id="UP001652642">
    <property type="component" value="Chromosome 4"/>
</dbReference>
<comment type="similarity">
    <text evidence="3 26">Belongs to the carnitine/choline acetyltransferase family.</text>
</comment>
<evidence type="ECO:0000256" key="10">
    <source>
        <dbReference type="ARBA" id="ARBA00023136"/>
    </source>
</evidence>
<evidence type="ECO:0000256" key="18">
    <source>
        <dbReference type="ARBA" id="ARBA00047819"/>
    </source>
</evidence>
<keyword evidence="10" id="KW-0472">Membrane</keyword>
<comment type="catalytic activity">
    <reaction evidence="23">
        <text>(R)-carnitine + octadecanoyl-CoA = O-octadecanoyl-(R)-carnitine + CoA</text>
        <dbReference type="Rhea" id="RHEA:44840"/>
        <dbReference type="ChEBI" id="CHEBI:16347"/>
        <dbReference type="ChEBI" id="CHEBI:57287"/>
        <dbReference type="ChEBI" id="CHEBI:57394"/>
        <dbReference type="ChEBI" id="CHEBI:84644"/>
    </reaction>
</comment>
<keyword evidence="5 26" id="KW-0808">Transferase</keyword>
<evidence type="ECO:0000256" key="15">
    <source>
        <dbReference type="ARBA" id="ARBA00047431"/>
    </source>
</evidence>
<keyword evidence="28" id="KW-1185">Reference proteome</keyword>
<dbReference type="GeneID" id="110082263"/>
<dbReference type="EC" id="2.3.1.21" evidence="4"/>
<comment type="catalytic activity">
    <reaction evidence="17">
        <text>octanoyl-CoA + (R)-carnitine = O-octanoyl-(R)-carnitine + CoA</text>
        <dbReference type="Rhea" id="RHEA:17177"/>
        <dbReference type="ChEBI" id="CHEBI:16347"/>
        <dbReference type="ChEBI" id="CHEBI:18102"/>
        <dbReference type="ChEBI" id="CHEBI:57287"/>
        <dbReference type="ChEBI" id="CHEBI:57386"/>
    </reaction>
</comment>
<dbReference type="InterPro" id="IPR042231">
    <property type="entry name" value="Cho/carn_acyl_trans_2"/>
</dbReference>
<name>A0A6J0U3J2_9SAUR</name>
<evidence type="ECO:0000256" key="9">
    <source>
        <dbReference type="ARBA" id="ARBA00023128"/>
    </source>
</evidence>
<evidence type="ECO:0000256" key="8">
    <source>
        <dbReference type="ARBA" id="ARBA00022990"/>
    </source>
</evidence>
<dbReference type="Gene3D" id="3.30.559.70">
    <property type="entry name" value="Choline/Carnitine o-acyltransferase, domain 2"/>
    <property type="match status" value="1"/>
</dbReference>
<dbReference type="InterPro" id="IPR000542">
    <property type="entry name" value="Carn_acyl_trans"/>
</dbReference>
<dbReference type="PROSITE" id="PS00440">
    <property type="entry name" value="ACYLTRANSF_C_2"/>
    <property type="match status" value="1"/>
</dbReference>
<comment type="catalytic activity">
    <reaction evidence="18">
        <text>dodecanoyl-CoA + (R)-carnitine = O-dodecanoyl-R-carnitine + CoA</text>
        <dbReference type="Rhea" id="RHEA:40279"/>
        <dbReference type="ChEBI" id="CHEBI:16347"/>
        <dbReference type="ChEBI" id="CHEBI:57287"/>
        <dbReference type="ChEBI" id="CHEBI:57375"/>
        <dbReference type="ChEBI" id="CHEBI:77086"/>
    </reaction>
</comment>
<evidence type="ECO:0000256" key="23">
    <source>
        <dbReference type="ARBA" id="ARBA00049066"/>
    </source>
</evidence>
<dbReference type="PANTHER" id="PTHR22589">
    <property type="entry name" value="CARNITINE O-ACYLTRANSFERASE"/>
    <property type="match status" value="1"/>
</dbReference>
<comment type="pathway">
    <text evidence="2">Lipid metabolism.</text>
</comment>
<evidence type="ECO:0000256" key="19">
    <source>
        <dbReference type="ARBA" id="ARBA00048565"/>
    </source>
</evidence>
<dbReference type="GO" id="GO:0006635">
    <property type="term" value="P:fatty acid beta-oxidation"/>
    <property type="evidence" value="ECO:0007669"/>
    <property type="project" value="TreeGrafter"/>
</dbReference>
<evidence type="ECO:0000256" key="22">
    <source>
        <dbReference type="ARBA" id="ARBA00048991"/>
    </source>
</evidence>
<keyword evidence="7" id="KW-0809">Transit peptide</keyword>
<dbReference type="GO" id="GO:0004095">
    <property type="term" value="F:carnitine O-palmitoyltransferase activity"/>
    <property type="evidence" value="ECO:0007669"/>
    <property type="project" value="UniProtKB-EC"/>
</dbReference>
<keyword evidence="9" id="KW-0496">Mitochondrion</keyword>
<comment type="catalytic activity">
    <reaction evidence="24">
        <text>(R)-carnitine + hexadecanoyl-CoA = O-hexadecanoyl-(R)-carnitine + CoA</text>
        <dbReference type="Rhea" id="RHEA:12661"/>
        <dbReference type="ChEBI" id="CHEBI:16347"/>
        <dbReference type="ChEBI" id="CHEBI:17490"/>
        <dbReference type="ChEBI" id="CHEBI:57287"/>
        <dbReference type="ChEBI" id="CHEBI:57379"/>
        <dbReference type="EC" id="2.3.1.21"/>
    </reaction>
    <physiologicalReaction direction="right-to-left" evidence="24">
        <dbReference type="Rhea" id="RHEA:12663"/>
    </physiologicalReaction>
</comment>
<evidence type="ECO:0000256" key="12">
    <source>
        <dbReference type="ARBA" id="ARBA00040346"/>
    </source>
</evidence>
<evidence type="ECO:0000256" key="26">
    <source>
        <dbReference type="RuleBase" id="RU003801"/>
    </source>
</evidence>
<keyword evidence="11 26" id="KW-0012">Acyltransferase</keyword>
<keyword evidence="6" id="KW-0999">Mitochondrion inner membrane</keyword>
<dbReference type="OrthoDB" id="240216at2759"/>
<comment type="catalytic activity">
    <reaction evidence="22">
        <text>tetradecanoyl-CoA + (R)-carnitine = O-tetradecanoyl-(R)-carnitine + CoA</text>
        <dbReference type="Rhea" id="RHEA:44832"/>
        <dbReference type="ChEBI" id="CHEBI:16347"/>
        <dbReference type="ChEBI" id="CHEBI:57287"/>
        <dbReference type="ChEBI" id="CHEBI:57385"/>
        <dbReference type="ChEBI" id="CHEBI:84634"/>
    </reaction>
</comment>
<comment type="catalytic activity">
    <reaction evidence="19">
        <text>(R)-carnitine + (9Z)-octadecenoyl-CoA = O-(9Z)-octadecenoyl-(R)-carnitine + CoA</text>
        <dbReference type="Rhea" id="RHEA:44856"/>
        <dbReference type="ChEBI" id="CHEBI:16347"/>
        <dbReference type="ChEBI" id="CHEBI:57287"/>
        <dbReference type="ChEBI" id="CHEBI:57387"/>
        <dbReference type="ChEBI" id="CHEBI:84651"/>
    </reaction>
</comment>
<evidence type="ECO:0000256" key="21">
    <source>
        <dbReference type="ARBA" id="ARBA00048764"/>
    </source>
</evidence>
<evidence type="ECO:0000259" key="27">
    <source>
        <dbReference type="Pfam" id="PF00755"/>
    </source>
</evidence>
<dbReference type="InterPro" id="IPR039551">
    <property type="entry name" value="Cho/carn_acyl_trans"/>
</dbReference>
<evidence type="ECO:0000256" key="24">
    <source>
        <dbReference type="ARBA" id="ARBA00049150"/>
    </source>
</evidence>
<comment type="subcellular location">
    <subcellularLocation>
        <location evidence="1">Mitochondrion inner membrane</location>
        <topology evidence="1">Peripheral membrane protein</topology>
        <orientation evidence="1">Matrix side</orientation>
    </subcellularLocation>
</comment>